<reference evidence="2" key="1">
    <citation type="submission" date="2022-07" db="EMBL/GenBank/DDBJ databases">
        <title>Evaluation of T. orientalis genome assembly methods using nanopore sequencing and analysis of variation between genomes.</title>
        <authorList>
            <person name="Yam J."/>
            <person name="Micallef M.L."/>
            <person name="Liu M."/>
            <person name="Djordjevic S.P."/>
            <person name="Bogema D.R."/>
            <person name="Jenkins C."/>
        </authorList>
    </citation>
    <scope>NUCLEOTIDE SEQUENCE</scope>
    <source>
        <strain evidence="2">Goon Nure</strain>
    </source>
</reference>
<dbReference type="Proteomes" id="UP000244811">
    <property type="component" value="Chromosome 3"/>
</dbReference>
<evidence type="ECO:0000313" key="3">
    <source>
        <dbReference type="Proteomes" id="UP000244811"/>
    </source>
</evidence>
<protein>
    <submittedName>
        <fullName evidence="2">Uncharacterized protein</fullName>
    </submittedName>
</protein>
<organism evidence="2 3">
    <name type="scientific">Theileria orientalis</name>
    <dbReference type="NCBI Taxonomy" id="68886"/>
    <lineage>
        <taxon>Eukaryota</taxon>
        <taxon>Sar</taxon>
        <taxon>Alveolata</taxon>
        <taxon>Apicomplexa</taxon>
        <taxon>Aconoidasida</taxon>
        <taxon>Piroplasmida</taxon>
        <taxon>Theileriidae</taxon>
        <taxon>Theileria</taxon>
    </lineage>
</organism>
<gene>
    <name evidence="2" type="ORF">MACK_001999</name>
</gene>
<evidence type="ECO:0000256" key="1">
    <source>
        <dbReference type="SAM" id="MobiDB-lite"/>
    </source>
</evidence>
<feature type="region of interest" description="Disordered" evidence="1">
    <location>
        <begin position="253"/>
        <end position="274"/>
    </location>
</feature>
<proteinExistence type="predicted"/>
<dbReference type="AlphaFoldDB" id="A0A976MBI0"/>
<name>A0A976MBI0_THEOR</name>
<evidence type="ECO:0000313" key="2">
    <source>
        <dbReference type="EMBL" id="UKK01186.2"/>
    </source>
</evidence>
<sequence>MDQNINKNNTKEERGQMMDKIPMHYPQHGYVSIPEEQMKSPIPLYPSNQYVLQNVGHEPMTAHYIDGMEPAYICNYPAYEAGIPINTSIQQYRQSPFHSIASYEMSRPESRAMVNANTEHRDMSRSQNGKKIQALNLIGTILNSRYCKEDSNALLICKRSAWNKAIESAGSYIASSFYSNKSNQFTQRSSYSHSHSSEFVYDLFKHCFGKKLTKVNSNNPCSEGKSQNDQDLASADCASDPDLFSDYDEYESQIPSAQPDSDANEHNSGENASRGVNSMKRLLIRFVDEVPGRKIVNGSLSNYVPEDEENSCFWNYIQAANEIAIHDAVVEYVVVASLSEIIMKSIPNYLKEGPDDGAHPFTSSLIKHGKIRHYQTKTISMYTMALATTINAVNSRMKGLQHISEYDSRLTPRFTLVESLPAQEEDATKFVKFISERFGSTHLLN</sequence>
<dbReference type="EMBL" id="CP056070">
    <property type="protein sequence ID" value="UKK01186.2"/>
    <property type="molecule type" value="Genomic_DNA"/>
</dbReference>
<accession>A0A976MBI0</accession>